<dbReference type="InterPro" id="IPR016040">
    <property type="entry name" value="NAD(P)-bd_dom"/>
</dbReference>
<dbReference type="InterPro" id="IPR051606">
    <property type="entry name" value="Polyketide_Oxido-like"/>
</dbReference>
<proteinExistence type="predicted"/>
<sequence length="213" mass="22325">MRITVFGATGDVGSRVVTEALARGHEVVAVLRDPARAAAVPAAAEVRIGDAADLDDVVTLSTGQDLVITATRPAPGREHELSGVTAVLLKALAHTGVRLLVVGGASTLVVPGSDGTTLHETPDFPVELRPIARACADQLALCRAETVADWTYLSPPAELVPGERTGTYRSGSDELLTRPDGESTISMEDFAVALLDEAERPAHRRSRFTVVSA</sequence>
<feature type="domain" description="NAD(P)-binding" evidence="1">
    <location>
        <begin position="7"/>
        <end position="197"/>
    </location>
</feature>
<evidence type="ECO:0000313" key="2">
    <source>
        <dbReference type="EMBL" id="QXN95144.1"/>
    </source>
</evidence>
<reference evidence="2 3" key="1">
    <citation type="submission" date="2021-07" db="EMBL/GenBank/DDBJ databases">
        <title>Whole Genome Sequence of Nocardia Iowensis.</title>
        <authorList>
            <person name="Lamm A."/>
            <person name="Collins-Fairclough A.M."/>
            <person name="Bunk B."/>
            <person name="Sproer C."/>
        </authorList>
    </citation>
    <scope>NUCLEOTIDE SEQUENCE [LARGE SCALE GENOMIC DNA]</scope>
    <source>
        <strain evidence="2 3">NRRL 5646</strain>
    </source>
</reference>
<protein>
    <submittedName>
        <fullName evidence="2">NAD(P)H-binding protein</fullName>
    </submittedName>
</protein>
<evidence type="ECO:0000313" key="3">
    <source>
        <dbReference type="Proteomes" id="UP000694257"/>
    </source>
</evidence>
<dbReference type="RefSeq" id="WP_218477931.1">
    <property type="nucleotide sequence ID" value="NZ_BAABJN010000008.1"/>
</dbReference>
<organism evidence="2 3">
    <name type="scientific">Nocardia iowensis</name>
    <dbReference type="NCBI Taxonomy" id="204891"/>
    <lineage>
        <taxon>Bacteria</taxon>
        <taxon>Bacillati</taxon>
        <taxon>Actinomycetota</taxon>
        <taxon>Actinomycetes</taxon>
        <taxon>Mycobacteriales</taxon>
        <taxon>Nocardiaceae</taxon>
        <taxon>Nocardia</taxon>
    </lineage>
</organism>
<keyword evidence="3" id="KW-1185">Reference proteome</keyword>
<accession>A0ABX8RZN3</accession>
<dbReference type="Proteomes" id="UP000694257">
    <property type="component" value="Chromosome"/>
</dbReference>
<dbReference type="PANTHER" id="PTHR43355">
    <property type="entry name" value="FLAVIN REDUCTASE (NADPH)"/>
    <property type="match status" value="1"/>
</dbReference>
<dbReference type="EMBL" id="CP078145">
    <property type="protein sequence ID" value="QXN95144.1"/>
    <property type="molecule type" value="Genomic_DNA"/>
</dbReference>
<name>A0ABX8RZN3_NOCIO</name>
<dbReference type="PANTHER" id="PTHR43355:SF2">
    <property type="entry name" value="FLAVIN REDUCTASE (NADPH)"/>
    <property type="match status" value="1"/>
</dbReference>
<evidence type="ECO:0000259" key="1">
    <source>
        <dbReference type="Pfam" id="PF13460"/>
    </source>
</evidence>
<dbReference type="Pfam" id="PF13460">
    <property type="entry name" value="NAD_binding_10"/>
    <property type="match status" value="1"/>
</dbReference>
<gene>
    <name evidence="2" type="ORF">KV110_20160</name>
</gene>